<dbReference type="InterPro" id="IPR003593">
    <property type="entry name" value="AAA+_ATPase"/>
</dbReference>
<organism evidence="2 3">
    <name type="scientific">Acinetobacter baumannii (strain 1295743)</name>
    <dbReference type="NCBI Taxonomy" id="1310613"/>
    <lineage>
        <taxon>Bacteria</taxon>
        <taxon>Pseudomonadati</taxon>
        <taxon>Pseudomonadota</taxon>
        <taxon>Gammaproteobacteria</taxon>
        <taxon>Moraxellales</taxon>
        <taxon>Moraxellaceae</taxon>
        <taxon>Acinetobacter</taxon>
        <taxon>Acinetobacter calcoaceticus/baumannii complex</taxon>
    </lineage>
</organism>
<proteinExistence type="predicted"/>
<protein>
    <submittedName>
        <fullName evidence="2">Archaeal ATPase family protein</fullName>
    </submittedName>
</protein>
<dbReference type="SMART" id="SM00382">
    <property type="entry name" value="AAA"/>
    <property type="match status" value="1"/>
</dbReference>
<comment type="caution">
    <text evidence="2">The sequence shown here is derived from an EMBL/GenBank/DDBJ whole genome shotgun (WGS) entry which is preliminary data.</text>
</comment>
<dbReference type="InterPro" id="IPR027417">
    <property type="entry name" value="P-loop_NTPase"/>
</dbReference>
<dbReference type="AlphaFoldDB" id="A0A009IQ40"/>
<dbReference type="InterPro" id="IPR052026">
    <property type="entry name" value="ExeA_AAA_ATPase_DNA-bind"/>
</dbReference>
<evidence type="ECO:0000313" key="3">
    <source>
        <dbReference type="Proteomes" id="UP000020595"/>
    </source>
</evidence>
<dbReference type="InterPro" id="IPR008868">
    <property type="entry name" value="TniB"/>
</dbReference>
<dbReference type="SUPFAM" id="SSF52540">
    <property type="entry name" value="P-loop containing nucleoside triphosphate hydrolases"/>
    <property type="match status" value="1"/>
</dbReference>
<dbReference type="Pfam" id="PF05621">
    <property type="entry name" value="TniB"/>
    <property type="match status" value="1"/>
</dbReference>
<sequence length="306" mass="35031">MEKYEHLAEHVLEIMQLSDSERIETLFTDRWIGYKKAMTIMNTLTDILNRPRKLRPECLLIVGDSNMGKTTIIHEFAKQYYTKTVSDADMDLLSVTKPVLPILAPAKANVKELYINILNHFFVPFRASDPEAKLRNQAVHLMRKYETKMLIIDEIHNCLTGSAKLLPEVMNTLKNLSNELSLNIVGVGTREAITILHTDPQYASRFDVVNLPKWELNQDFLRLLVSYVRLLPLKKQSNLASKEIATLIFEVSGGNLGDLNRLLVECAKEAILQGDEEITYDIVHKFKWLKPTEGLRNIRNINLSLS</sequence>
<dbReference type="PANTHER" id="PTHR35894:SF5">
    <property type="entry name" value="MU-LIKE PROPHAGE FLUMU DNA TRANSPOSITION PROTEIN B"/>
    <property type="match status" value="1"/>
</dbReference>
<feature type="domain" description="AAA+ ATPase" evidence="1">
    <location>
        <begin position="55"/>
        <end position="275"/>
    </location>
</feature>
<name>A0A009IQ40_ACIB9</name>
<dbReference type="PATRIC" id="fig|1310613.3.peg.861"/>
<dbReference type="Proteomes" id="UP000020595">
    <property type="component" value="Unassembled WGS sequence"/>
</dbReference>
<evidence type="ECO:0000259" key="1">
    <source>
        <dbReference type="SMART" id="SM00382"/>
    </source>
</evidence>
<dbReference type="RefSeq" id="WP_016654430.1">
    <property type="nucleotide sequence ID" value="NZ_JEWH01000007.1"/>
</dbReference>
<dbReference type="Gene3D" id="3.40.50.300">
    <property type="entry name" value="P-loop containing nucleotide triphosphate hydrolases"/>
    <property type="match status" value="1"/>
</dbReference>
<reference evidence="2 3" key="1">
    <citation type="submission" date="2014-02" db="EMBL/GenBank/DDBJ databases">
        <title>Comparative genomics and transcriptomics to identify genetic mechanisms underlying the emergence of carbapenem resistant Acinetobacter baumannii (CRAb).</title>
        <authorList>
            <person name="Harris A.D."/>
            <person name="Johnson K.J."/>
            <person name="George J."/>
            <person name="Shefchek K."/>
            <person name="Daugherty S.C."/>
            <person name="Parankush S."/>
            <person name="Sadzewicz L."/>
            <person name="Tallon L."/>
            <person name="Sengamalay N."/>
            <person name="Hazen T.H."/>
            <person name="Rasko D.A."/>
        </authorList>
    </citation>
    <scope>NUCLEOTIDE SEQUENCE [LARGE SCALE GENOMIC DNA]</scope>
    <source>
        <strain evidence="2 3">1295743</strain>
    </source>
</reference>
<accession>A0A009IQ40</accession>
<dbReference type="PANTHER" id="PTHR35894">
    <property type="entry name" value="GENERAL SECRETION PATHWAY PROTEIN A-RELATED"/>
    <property type="match status" value="1"/>
</dbReference>
<gene>
    <name evidence="2" type="ORF">J512_0903</name>
</gene>
<dbReference type="EMBL" id="JEWH01000007">
    <property type="protein sequence ID" value="EXB06869.1"/>
    <property type="molecule type" value="Genomic_DNA"/>
</dbReference>
<evidence type="ECO:0000313" key="2">
    <source>
        <dbReference type="EMBL" id="EXB06869.1"/>
    </source>
</evidence>